<accession>K3W595</accession>
<dbReference type="VEuPathDB" id="FungiDB:PYU1_G000136"/>
<name>K3W595_GLOUD</name>
<reference evidence="1" key="3">
    <citation type="submission" date="2015-02" db="UniProtKB">
        <authorList>
            <consortium name="EnsemblProtists"/>
        </authorList>
    </citation>
    <scope>IDENTIFICATION</scope>
    <source>
        <strain evidence="1">DAOM BR144</strain>
    </source>
</reference>
<sequence>MSYRSCLGLRTTAEKSSVHKLQSIVKVIKLSKFVDTSMIPRQLSQIKWDHLELYGTSNFFSTIQLSPRQSQSEFARLIDVLLWYSDRSKLLLSGYEADHVLRLLWTTQKPPRFQFVNFSE</sequence>
<protein>
    <submittedName>
        <fullName evidence="1">Uncharacterized protein</fullName>
    </submittedName>
</protein>
<dbReference type="EnsemblProtists" id="PYU1_T000136">
    <property type="protein sequence ID" value="PYU1_T000136"/>
    <property type="gene ID" value="PYU1_G000136"/>
</dbReference>
<dbReference type="Proteomes" id="UP000019132">
    <property type="component" value="Unassembled WGS sequence"/>
</dbReference>
<dbReference type="InParanoid" id="K3W595"/>
<evidence type="ECO:0000313" key="2">
    <source>
        <dbReference type="Proteomes" id="UP000019132"/>
    </source>
</evidence>
<reference evidence="2" key="1">
    <citation type="journal article" date="2010" name="Genome Biol.">
        <title>Genome sequence of the necrotrophic plant pathogen Pythium ultimum reveals original pathogenicity mechanisms and effector repertoire.</title>
        <authorList>
            <person name="Levesque C.A."/>
            <person name="Brouwer H."/>
            <person name="Cano L."/>
            <person name="Hamilton J.P."/>
            <person name="Holt C."/>
            <person name="Huitema E."/>
            <person name="Raffaele S."/>
            <person name="Robideau G.P."/>
            <person name="Thines M."/>
            <person name="Win J."/>
            <person name="Zerillo M.M."/>
            <person name="Beakes G.W."/>
            <person name="Boore J.L."/>
            <person name="Busam D."/>
            <person name="Dumas B."/>
            <person name="Ferriera S."/>
            <person name="Fuerstenberg S.I."/>
            <person name="Gachon C.M."/>
            <person name="Gaulin E."/>
            <person name="Govers F."/>
            <person name="Grenville-Briggs L."/>
            <person name="Horner N."/>
            <person name="Hostetler J."/>
            <person name="Jiang R.H."/>
            <person name="Johnson J."/>
            <person name="Krajaejun T."/>
            <person name="Lin H."/>
            <person name="Meijer H.J."/>
            <person name="Moore B."/>
            <person name="Morris P."/>
            <person name="Phuntmart V."/>
            <person name="Puiu D."/>
            <person name="Shetty J."/>
            <person name="Stajich J.E."/>
            <person name="Tripathy S."/>
            <person name="Wawra S."/>
            <person name="van West P."/>
            <person name="Whitty B.R."/>
            <person name="Coutinho P.M."/>
            <person name="Henrissat B."/>
            <person name="Martin F."/>
            <person name="Thomas P.D."/>
            <person name="Tyler B.M."/>
            <person name="De Vries R.P."/>
            <person name="Kamoun S."/>
            <person name="Yandell M."/>
            <person name="Tisserat N."/>
            <person name="Buell C.R."/>
        </authorList>
    </citation>
    <scope>NUCLEOTIDE SEQUENCE</scope>
    <source>
        <strain evidence="2">DAOM:BR144</strain>
    </source>
</reference>
<dbReference type="HOGENOM" id="CLU_2054391_0_0_1"/>
<organism evidence="1 2">
    <name type="scientific">Globisporangium ultimum (strain ATCC 200006 / CBS 805.95 / DAOM BR144)</name>
    <name type="common">Pythium ultimum</name>
    <dbReference type="NCBI Taxonomy" id="431595"/>
    <lineage>
        <taxon>Eukaryota</taxon>
        <taxon>Sar</taxon>
        <taxon>Stramenopiles</taxon>
        <taxon>Oomycota</taxon>
        <taxon>Peronosporomycetes</taxon>
        <taxon>Pythiales</taxon>
        <taxon>Pythiaceae</taxon>
        <taxon>Globisporangium</taxon>
    </lineage>
</organism>
<dbReference type="EMBL" id="GL376636">
    <property type="status" value="NOT_ANNOTATED_CDS"/>
    <property type="molecule type" value="Genomic_DNA"/>
</dbReference>
<evidence type="ECO:0000313" key="1">
    <source>
        <dbReference type="EnsemblProtists" id="PYU1_T000136"/>
    </source>
</evidence>
<proteinExistence type="predicted"/>
<dbReference type="STRING" id="431595.K3W595"/>
<reference evidence="2" key="2">
    <citation type="submission" date="2010-04" db="EMBL/GenBank/DDBJ databases">
        <authorList>
            <person name="Buell R."/>
            <person name="Hamilton J."/>
            <person name="Hostetler J."/>
        </authorList>
    </citation>
    <scope>NUCLEOTIDE SEQUENCE [LARGE SCALE GENOMIC DNA]</scope>
    <source>
        <strain evidence="2">DAOM:BR144</strain>
    </source>
</reference>
<dbReference type="AlphaFoldDB" id="K3W595"/>
<keyword evidence="2" id="KW-1185">Reference proteome</keyword>